<gene>
    <name evidence="1" type="ORF">FIU01_06550</name>
</gene>
<dbReference type="AlphaFoldDB" id="A0A5B8CVK4"/>
<dbReference type="KEGG" id="mmec:FIU01_06550"/>
<proteinExistence type="predicted"/>
<organism evidence="1 2">
    <name type="scientific">Methylophilus medardicus</name>
    <dbReference type="NCBI Taxonomy" id="2588534"/>
    <lineage>
        <taxon>Bacteria</taxon>
        <taxon>Pseudomonadati</taxon>
        <taxon>Pseudomonadota</taxon>
        <taxon>Betaproteobacteria</taxon>
        <taxon>Nitrosomonadales</taxon>
        <taxon>Methylophilaceae</taxon>
        <taxon>Methylophilus</taxon>
    </lineage>
</organism>
<dbReference type="OrthoDB" id="7054961at2"/>
<dbReference type="InterPro" id="IPR017465">
    <property type="entry name" value="EpsL_proteobac"/>
</dbReference>
<sequence length="372" mass="42588">MSVFADEYDTLQFNTSVNRAYDNNLFRVRNNETSDQITTYTAGVKLDKTYSLQRFIADVNYVDYKYQNSDFLNFDAINYDAKWLWSLTPSLTGNLSTSRNKSLNGFNDFRLFTQNIRTIDINQFRAEYSPYKVWALIAGLTETKVQNSQTFNAVAQYNATAFDYGARYNFASGSNLSWLGHKRNGEFDRTLNTTSLFDNGFTEDEYEFDFVLKPTGKSNLSSKLAYLSREYDNFSIRDYNVWIGFLKYDLLLTGKIRANLDLSRTASPFETEYSTYSVTDSASLGLSYLYSEKLTFMLNGRLAQRDFKQAVQAGVANREDDEQSLSGSVSWRPIKSIGFTLSSIKSKRNASSAYNNFDYDDVTTSVMVDLKI</sequence>
<dbReference type="NCBIfam" id="TIGR03014">
    <property type="entry name" value="EpsL"/>
    <property type="match status" value="1"/>
</dbReference>
<evidence type="ECO:0000313" key="1">
    <source>
        <dbReference type="EMBL" id="QDC45361.1"/>
    </source>
</evidence>
<protein>
    <recommendedName>
        <fullName evidence="3">TIGR03016 family PEP-CTERM system-associated outer membrane protein</fullName>
    </recommendedName>
</protein>
<evidence type="ECO:0000313" key="2">
    <source>
        <dbReference type="Proteomes" id="UP000311008"/>
    </source>
</evidence>
<reference evidence="2" key="1">
    <citation type="journal article" date="2019" name="ISME J.">
        <title>Evolution in action: habitat transition from sediment to the pelagial leads to genome streamlining in Methylophilaceae.</title>
        <authorList>
            <person name="Salcher M."/>
            <person name="Schaefle D."/>
            <person name="Kaspar M."/>
            <person name="Neuenschwander S.M."/>
            <person name="Ghai R."/>
        </authorList>
    </citation>
    <scope>NUCLEOTIDE SEQUENCE [LARGE SCALE GENOMIC DNA]</scope>
    <source>
        <strain evidence="2">MMS-M-51</strain>
    </source>
</reference>
<accession>A0A5B8CVK4</accession>
<dbReference type="Proteomes" id="UP000311008">
    <property type="component" value="Chromosome"/>
</dbReference>
<keyword evidence="2" id="KW-1185">Reference proteome</keyword>
<dbReference type="EMBL" id="CP040946">
    <property type="protein sequence ID" value="QDC45361.1"/>
    <property type="molecule type" value="Genomic_DNA"/>
</dbReference>
<evidence type="ECO:0008006" key="3">
    <source>
        <dbReference type="Google" id="ProtNLM"/>
    </source>
</evidence>
<name>A0A5B8CVK4_9PROT</name>